<feature type="region of interest" description="Disordered" evidence="4">
    <location>
        <begin position="26"/>
        <end position="59"/>
    </location>
</feature>
<proteinExistence type="inferred from homology"/>
<dbReference type="RefSeq" id="WP_238723120.1">
    <property type="nucleotide sequence ID" value="NZ_JAHQCW010000053.1"/>
</dbReference>
<feature type="signal peptide" evidence="5">
    <location>
        <begin position="1"/>
        <end position="20"/>
    </location>
</feature>
<dbReference type="PANTHER" id="PTHR46847:SF1">
    <property type="entry name" value="D-ALLOSE-BINDING PERIPLASMIC PROTEIN-RELATED"/>
    <property type="match status" value="1"/>
</dbReference>
<evidence type="ECO:0000313" key="7">
    <source>
        <dbReference type="EMBL" id="MBU9739219.1"/>
    </source>
</evidence>
<comment type="subcellular location">
    <subcellularLocation>
        <location evidence="1">Cell envelope</location>
    </subcellularLocation>
</comment>
<reference evidence="7" key="1">
    <citation type="submission" date="2021-06" db="EMBL/GenBank/DDBJ databases">
        <title>Description of novel taxa of the family Lachnospiraceae.</title>
        <authorList>
            <person name="Chaplin A.V."/>
            <person name="Sokolova S.R."/>
            <person name="Pikina A.P."/>
            <person name="Korzhanova M."/>
            <person name="Belova V."/>
            <person name="Korostin D."/>
            <person name="Efimov B.A."/>
        </authorList>
    </citation>
    <scope>NUCLEOTIDE SEQUENCE</scope>
    <source>
        <strain evidence="7">ASD5720</strain>
    </source>
</reference>
<feature type="compositionally biased region" description="Polar residues" evidence="4">
    <location>
        <begin position="45"/>
        <end position="59"/>
    </location>
</feature>
<organism evidence="7 8">
    <name type="scientific">Diplocloster agilis</name>
    <dbReference type="NCBI Taxonomy" id="2850323"/>
    <lineage>
        <taxon>Bacteria</taxon>
        <taxon>Bacillati</taxon>
        <taxon>Bacillota</taxon>
        <taxon>Clostridia</taxon>
        <taxon>Lachnospirales</taxon>
        <taxon>Lachnospiraceae</taxon>
        <taxon>Diplocloster</taxon>
    </lineage>
</organism>
<gene>
    <name evidence="7" type="ORF">KTH89_22040</name>
</gene>
<dbReference type="CDD" id="cd01536">
    <property type="entry name" value="PBP1_ABC_sugar_binding-like"/>
    <property type="match status" value="1"/>
</dbReference>
<evidence type="ECO:0000313" key="8">
    <source>
        <dbReference type="Proteomes" id="UP000712157"/>
    </source>
</evidence>
<dbReference type="InterPro" id="IPR028082">
    <property type="entry name" value="Peripla_BP_I"/>
</dbReference>
<dbReference type="Proteomes" id="UP000712157">
    <property type="component" value="Unassembled WGS sequence"/>
</dbReference>
<accession>A0A949NGQ8</accession>
<dbReference type="PANTHER" id="PTHR46847">
    <property type="entry name" value="D-ALLOSE-BINDING PERIPLASMIC PROTEIN-RELATED"/>
    <property type="match status" value="1"/>
</dbReference>
<keyword evidence="3 5" id="KW-0732">Signal</keyword>
<dbReference type="Pfam" id="PF13407">
    <property type="entry name" value="Peripla_BP_4"/>
    <property type="match status" value="1"/>
</dbReference>
<evidence type="ECO:0000256" key="2">
    <source>
        <dbReference type="ARBA" id="ARBA00007639"/>
    </source>
</evidence>
<feature type="chain" id="PRO_5038371620" evidence="5">
    <location>
        <begin position="21"/>
        <end position="352"/>
    </location>
</feature>
<dbReference type="EMBL" id="JAHQCW010000053">
    <property type="protein sequence ID" value="MBU9739219.1"/>
    <property type="molecule type" value="Genomic_DNA"/>
</dbReference>
<evidence type="ECO:0000259" key="6">
    <source>
        <dbReference type="Pfam" id="PF13407"/>
    </source>
</evidence>
<evidence type="ECO:0000256" key="3">
    <source>
        <dbReference type="ARBA" id="ARBA00022729"/>
    </source>
</evidence>
<comment type="caution">
    <text evidence="7">The sequence shown here is derived from an EMBL/GenBank/DDBJ whole genome shotgun (WGS) entry which is preliminary data.</text>
</comment>
<dbReference type="PROSITE" id="PS51257">
    <property type="entry name" value="PROKAR_LIPOPROTEIN"/>
    <property type="match status" value="1"/>
</dbReference>
<comment type="similarity">
    <text evidence="2">Belongs to the bacterial solute-binding protein 2 family.</text>
</comment>
<protein>
    <submittedName>
        <fullName evidence="7">Sugar ABC transporter substrate-binding protein</fullName>
    </submittedName>
</protein>
<dbReference type="GO" id="GO:0030313">
    <property type="term" value="C:cell envelope"/>
    <property type="evidence" value="ECO:0007669"/>
    <property type="project" value="UniProtKB-SubCell"/>
</dbReference>
<evidence type="ECO:0000256" key="4">
    <source>
        <dbReference type="SAM" id="MobiDB-lite"/>
    </source>
</evidence>
<dbReference type="AlphaFoldDB" id="A0A949NGQ8"/>
<name>A0A949NGQ8_9FIRM</name>
<dbReference type="GO" id="GO:0030246">
    <property type="term" value="F:carbohydrate binding"/>
    <property type="evidence" value="ECO:0007669"/>
    <property type="project" value="UniProtKB-ARBA"/>
</dbReference>
<sequence>MKQRILALLLVAAMVFGAYGCGSKAGTDAGSDQGSTTVKEESETPDQTANPKETDAGTNAQDSYTVGILVVSTQSQWCNELIDGITSTAESYGNKVIVSDSQVSGDNEISGMENLINSGCNAIVVNAMNPGGLVDLCKEAQDKGIYIIGFSDLLVNYDALVVENPAKDAQMMSAQISQWVNEELGGTCEMAEIWLSDSKNPETTAGVFKDAFEKEFQKTLFDGMGIEMVNSQYVAETNAAMDTAEAILTANPGVKVIFCQSDELAVSVIQAIEAKGIDTSKMFICGRDGTKEAISSIAGGSCLRATVYVNTTGVGRQIGECVQKMMAEGIVENVEQETILINADNASEYVAQ</sequence>
<dbReference type="InterPro" id="IPR025997">
    <property type="entry name" value="SBP_2_dom"/>
</dbReference>
<dbReference type="SUPFAM" id="SSF53822">
    <property type="entry name" value="Periplasmic binding protein-like I"/>
    <property type="match status" value="1"/>
</dbReference>
<dbReference type="Gene3D" id="3.40.50.2300">
    <property type="match status" value="2"/>
</dbReference>
<evidence type="ECO:0000256" key="5">
    <source>
        <dbReference type="SAM" id="SignalP"/>
    </source>
</evidence>
<evidence type="ECO:0000256" key="1">
    <source>
        <dbReference type="ARBA" id="ARBA00004196"/>
    </source>
</evidence>
<keyword evidence="8" id="KW-1185">Reference proteome</keyword>
<feature type="domain" description="Periplasmic binding protein" evidence="6">
    <location>
        <begin position="66"/>
        <end position="323"/>
    </location>
</feature>